<dbReference type="Gene3D" id="2.60.40.420">
    <property type="entry name" value="Cupredoxins - blue copper proteins"/>
    <property type="match status" value="2"/>
</dbReference>
<feature type="compositionally biased region" description="Low complexity" evidence="1">
    <location>
        <begin position="140"/>
        <end position="154"/>
    </location>
</feature>
<sequence length="381" mass="39491">MHKLFATLLLTVGTLNQVLCADHPVVIGGPGVLKFTPPFVNAAVGDTITFSFKQKNHTVTQSTFENPCLPMQAGFDSGFVPVADDNVDGPFQQAQFAVTDTNPVWAYCRQADHCQQGMVFAINPGDKFDAFQAAAMGNTAASTSSSSSSTATPTSSPPPPTSSSTPPASSSTQASSSSSSPIASTVTATVTASGTQQVTTYASFPGSAAPTALASNDHKVMVGGPNRLIFDPATVTAQVGDTITFVFQQKNHTVTQSSFANPCQSLTETSTNGQIGFDSGFMPVANGSTSFPTFTIKINDTTPIWAFCKQTLPFSHCAQGMVFAANSIESGPNNFNAFKTKATDSASGASNMIPANDAAKAQLHRNAGIAIALVALFMGLL</sequence>
<feature type="region of interest" description="Disordered" evidence="1">
    <location>
        <begin position="140"/>
        <end position="181"/>
    </location>
</feature>
<protein>
    <recommendedName>
        <fullName evidence="5">Cupredoxin</fullName>
    </recommendedName>
</protein>
<gene>
    <name evidence="3" type="ORF">QCA50_007776</name>
</gene>
<organism evidence="3 4">
    <name type="scientific">Cerrena zonata</name>
    <dbReference type="NCBI Taxonomy" id="2478898"/>
    <lineage>
        <taxon>Eukaryota</taxon>
        <taxon>Fungi</taxon>
        <taxon>Dikarya</taxon>
        <taxon>Basidiomycota</taxon>
        <taxon>Agaricomycotina</taxon>
        <taxon>Agaricomycetes</taxon>
        <taxon>Polyporales</taxon>
        <taxon>Cerrenaceae</taxon>
        <taxon>Cerrena</taxon>
    </lineage>
</organism>
<dbReference type="AlphaFoldDB" id="A0AAW0G6K4"/>
<dbReference type="CDD" id="cd00920">
    <property type="entry name" value="Cupredoxin"/>
    <property type="match status" value="2"/>
</dbReference>
<evidence type="ECO:0000256" key="1">
    <source>
        <dbReference type="SAM" id="MobiDB-lite"/>
    </source>
</evidence>
<reference evidence="3 4" key="1">
    <citation type="submission" date="2022-09" db="EMBL/GenBank/DDBJ databases">
        <authorList>
            <person name="Palmer J.M."/>
        </authorList>
    </citation>
    <scope>NUCLEOTIDE SEQUENCE [LARGE SCALE GENOMIC DNA]</scope>
    <source>
        <strain evidence="3 4">DSM 7382</strain>
    </source>
</reference>
<evidence type="ECO:0000256" key="2">
    <source>
        <dbReference type="SAM" id="SignalP"/>
    </source>
</evidence>
<comment type="caution">
    <text evidence="3">The sequence shown here is derived from an EMBL/GenBank/DDBJ whole genome shotgun (WGS) entry which is preliminary data.</text>
</comment>
<dbReference type="Proteomes" id="UP001385951">
    <property type="component" value="Unassembled WGS sequence"/>
</dbReference>
<evidence type="ECO:0008006" key="5">
    <source>
        <dbReference type="Google" id="ProtNLM"/>
    </source>
</evidence>
<dbReference type="PANTHER" id="PTHR34883:SF15">
    <property type="entry name" value="EXTRACELLULAR SERINE-RICH PROTEIN"/>
    <property type="match status" value="1"/>
</dbReference>
<dbReference type="EMBL" id="JASBNA010000009">
    <property type="protein sequence ID" value="KAK7689085.1"/>
    <property type="molecule type" value="Genomic_DNA"/>
</dbReference>
<dbReference type="InterPro" id="IPR008972">
    <property type="entry name" value="Cupredoxin"/>
</dbReference>
<feature type="compositionally biased region" description="Low complexity" evidence="1">
    <location>
        <begin position="162"/>
        <end position="181"/>
    </location>
</feature>
<keyword evidence="4" id="KW-1185">Reference proteome</keyword>
<dbReference type="SUPFAM" id="SSF49503">
    <property type="entry name" value="Cupredoxins"/>
    <property type="match status" value="2"/>
</dbReference>
<proteinExistence type="predicted"/>
<keyword evidence="2" id="KW-0732">Signal</keyword>
<feature type="signal peptide" evidence="2">
    <location>
        <begin position="1"/>
        <end position="20"/>
    </location>
</feature>
<evidence type="ECO:0000313" key="3">
    <source>
        <dbReference type="EMBL" id="KAK7689085.1"/>
    </source>
</evidence>
<evidence type="ECO:0000313" key="4">
    <source>
        <dbReference type="Proteomes" id="UP001385951"/>
    </source>
</evidence>
<accession>A0AAW0G6K4</accession>
<dbReference type="InterPro" id="IPR052953">
    <property type="entry name" value="Ser-rich/MCO-related"/>
</dbReference>
<name>A0AAW0G6K4_9APHY</name>
<dbReference type="PANTHER" id="PTHR34883">
    <property type="entry name" value="SERINE-RICH PROTEIN, PUTATIVE-RELATED-RELATED"/>
    <property type="match status" value="1"/>
</dbReference>
<feature type="chain" id="PRO_5043698870" description="Cupredoxin" evidence="2">
    <location>
        <begin position="21"/>
        <end position="381"/>
    </location>
</feature>